<comment type="caution">
    <text evidence="2">The sequence shown here is derived from an EMBL/GenBank/DDBJ whole genome shotgun (WGS) entry which is preliminary data.</text>
</comment>
<organism evidence="2 3">
    <name type="scientific">Bacillus benzoevorans</name>
    <dbReference type="NCBI Taxonomy" id="1456"/>
    <lineage>
        <taxon>Bacteria</taxon>
        <taxon>Bacillati</taxon>
        <taxon>Bacillota</taxon>
        <taxon>Bacilli</taxon>
        <taxon>Bacillales</taxon>
        <taxon>Bacillaceae</taxon>
        <taxon>Bacillus</taxon>
    </lineage>
</organism>
<sequence>MVKFILNSNKEHLDINLIGDLDIDSTEVIEEELIPATGSYKTINLIFTEVPFVDSSGMGLLINLVKLLNEKEQELTISNVREEVMEVFELLQLPEILGEKVFV</sequence>
<dbReference type="RefSeq" id="WP_184526869.1">
    <property type="nucleotide sequence ID" value="NZ_JACHGK010000009.1"/>
</dbReference>
<dbReference type="InterPro" id="IPR036513">
    <property type="entry name" value="STAS_dom_sf"/>
</dbReference>
<dbReference type="PANTHER" id="PTHR33495">
    <property type="entry name" value="ANTI-SIGMA FACTOR ANTAGONIST TM_1081-RELATED-RELATED"/>
    <property type="match status" value="1"/>
</dbReference>
<evidence type="ECO:0000313" key="2">
    <source>
        <dbReference type="EMBL" id="MBB6446140.1"/>
    </source>
</evidence>
<dbReference type="Pfam" id="PF01740">
    <property type="entry name" value="STAS"/>
    <property type="match status" value="1"/>
</dbReference>
<dbReference type="Gene3D" id="3.30.750.24">
    <property type="entry name" value="STAS domain"/>
    <property type="match status" value="1"/>
</dbReference>
<dbReference type="InterPro" id="IPR002645">
    <property type="entry name" value="STAS_dom"/>
</dbReference>
<dbReference type="SUPFAM" id="SSF52091">
    <property type="entry name" value="SpoIIaa-like"/>
    <property type="match status" value="1"/>
</dbReference>
<gene>
    <name evidence="2" type="ORF">HNR53_002790</name>
</gene>
<dbReference type="PROSITE" id="PS50801">
    <property type="entry name" value="STAS"/>
    <property type="match status" value="1"/>
</dbReference>
<protein>
    <submittedName>
        <fullName evidence="2">Anti-sigma B factor antagonist/stage II sporulation protein AA (Anti-sigma F factor antagonist)</fullName>
    </submittedName>
</protein>
<dbReference type="EMBL" id="JACHGK010000009">
    <property type="protein sequence ID" value="MBB6446140.1"/>
    <property type="molecule type" value="Genomic_DNA"/>
</dbReference>
<dbReference type="AlphaFoldDB" id="A0A7X0LW23"/>
<dbReference type="CDD" id="cd07043">
    <property type="entry name" value="STAS_anti-anti-sigma_factors"/>
    <property type="match status" value="1"/>
</dbReference>
<feature type="domain" description="STAS" evidence="1">
    <location>
        <begin position="15"/>
        <end position="103"/>
    </location>
</feature>
<evidence type="ECO:0000313" key="3">
    <source>
        <dbReference type="Proteomes" id="UP000531594"/>
    </source>
</evidence>
<dbReference type="GO" id="GO:0043856">
    <property type="term" value="F:anti-sigma factor antagonist activity"/>
    <property type="evidence" value="ECO:0007669"/>
    <property type="project" value="TreeGrafter"/>
</dbReference>
<accession>A0A7X0LW23</accession>
<dbReference type="Proteomes" id="UP000531594">
    <property type="component" value="Unassembled WGS sequence"/>
</dbReference>
<proteinExistence type="predicted"/>
<name>A0A7X0LW23_9BACI</name>
<reference evidence="2 3" key="1">
    <citation type="submission" date="2020-08" db="EMBL/GenBank/DDBJ databases">
        <title>Genomic Encyclopedia of Type Strains, Phase IV (KMG-IV): sequencing the most valuable type-strain genomes for metagenomic binning, comparative biology and taxonomic classification.</title>
        <authorList>
            <person name="Goeker M."/>
        </authorList>
    </citation>
    <scope>NUCLEOTIDE SEQUENCE [LARGE SCALE GENOMIC DNA]</scope>
    <source>
        <strain evidence="2 3">DSM 5391</strain>
    </source>
</reference>
<keyword evidence="3" id="KW-1185">Reference proteome</keyword>
<evidence type="ECO:0000259" key="1">
    <source>
        <dbReference type="PROSITE" id="PS50801"/>
    </source>
</evidence>
<dbReference type="PANTHER" id="PTHR33495:SF2">
    <property type="entry name" value="ANTI-SIGMA FACTOR ANTAGONIST TM_1081-RELATED"/>
    <property type="match status" value="1"/>
</dbReference>